<dbReference type="OMA" id="IMAAWYF"/>
<comment type="catalytic activity">
    <reaction evidence="1">
        <text>Hydrolysis of terminal, non-reducing beta-D-glucosyl residues with release of beta-D-glucose.</text>
        <dbReference type="EC" id="3.2.1.21"/>
    </reaction>
</comment>
<evidence type="ECO:0000256" key="15">
    <source>
        <dbReference type="SAM" id="SignalP"/>
    </source>
</evidence>
<evidence type="ECO:0000256" key="10">
    <source>
        <dbReference type="ARBA" id="ARBA00039579"/>
    </source>
</evidence>
<accession>A0A0D3IU53</accession>
<dbReference type="PANTHER" id="PTHR42715">
    <property type="entry name" value="BETA-GLUCOSIDASE"/>
    <property type="match status" value="1"/>
</dbReference>
<dbReference type="eggNOG" id="ENOG502QR4D">
    <property type="taxonomic scope" value="Eukaryota"/>
</dbReference>
<dbReference type="InterPro" id="IPR001764">
    <property type="entry name" value="Glyco_hydro_3_N"/>
</dbReference>
<feature type="signal peptide" evidence="15">
    <location>
        <begin position="1"/>
        <end position="18"/>
    </location>
</feature>
<dbReference type="InterPro" id="IPR002772">
    <property type="entry name" value="Glyco_hydro_3_C"/>
</dbReference>
<dbReference type="InterPro" id="IPR013783">
    <property type="entry name" value="Ig-like_fold"/>
</dbReference>
<dbReference type="InterPro" id="IPR026891">
    <property type="entry name" value="Fn3-like"/>
</dbReference>
<dbReference type="AlphaFoldDB" id="A0A0D3IU53"/>
<dbReference type="SMART" id="SM01217">
    <property type="entry name" value="Fn3_like"/>
    <property type="match status" value="1"/>
</dbReference>
<dbReference type="PaxDb" id="2903-EOD14788"/>
<dbReference type="GeneID" id="17261072"/>
<dbReference type="Pfam" id="PF00933">
    <property type="entry name" value="Glyco_hydro_3"/>
    <property type="match status" value="1"/>
</dbReference>
<dbReference type="InterPro" id="IPR050288">
    <property type="entry name" value="Cellulose_deg_GH3"/>
</dbReference>
<dbReference type="InterPro" id="IPR017853">
    <property type="entry name" value="GH"/>
</dbReference>
<evidence type="ECO:0000256" key="14">
    <source>
        <dbReference type="SAM" id="MobiDB-lite"/>
    </source>
</evidence>
<comment type="function">
    <text evidence="9">Beta-glucosidases are one of a number of cellulolytic enzymes involved in the degradation of cellulosic biomass. Catalyzes the last step releasing glucose from the inhibitory cellobiose.</text>
</comment>
<dbReference type="KEGG" id="ehx:EMIHUDRAFT_432641"/>
<dbReference type="Proteomes" id="UP000013827">
    <property type="component" value="Unassembled WGS sequence"/>
</dbReference>
<feature type="region of interest" description="Disordered" evidence="14">
    <location>
        <begin position="807"/>
        <end position="831"/>
    </location>
</feature>
<keyword evidence="7" id="KW-0378">Hydrolase</keyword>
<dbReference type="Gene3D" id="2.60.40.10">
    <property type="entry name" value="Immunoglobulins"/>
    <property type="match status" value="1"/>
</dbReference>
<evidence type="ECO:0000256" key="4">
    <source>
        <dbReference type="ARBA" id="ARBA00012744"/>
    </source>
</evidence>
<feature type="chain" id="PRO_5044190401" description="Probable beta-glucosidase G" evidence="15">
    <location>
        <begin position="19"/>
        <end position="831"/>
    </location>
</feature>
<evidence type="ECO:0000256" key="5">
    <source>
        <dbReference type="ARBA" id="ARBA00022525"/>
    </source>
</evidence>
<dbReference type="PRINTS" id="PR00133">
    <property type="entry name" value="GLHYDRLASE3"/>
</dbReference>
<dbReference type="Gene3D" id="3.20.20.300">
    <property type="entry name" value="Glycoside hydrolase, family 3, N-terminal domain"/>
    <property type="match status" value="1"/>
</dbReference>
<dbReference type="Pfam" id="PF01915">
    <property type="entry name" value="Glyco_hydro_3_C"/>
    <property type="match status" value="1"/>
</dbReference>
<evidence type="ECO:0000256" key="9">
    <source>
        <dbReference type="ARBA" id="ARBA00024983"/>
    </source>
</evidence>
<dbReference type="InterPro" id="IPR036962">
    <property type="entry name" value="Glyco_hydro_3_N_sf"/>
</dbReference>
<evidence type="ECO:0000256" key="7">
    <source>
        <dbReference type="ARBA" id="ARBA00022801"/>
    </source>
</evidence>
<comment type="similarity">
    <text evidence="3">Belongs to the glycosyl hydrolase 3 family.</text>
</comment>
<evidence type="ECO:0000313" key="17">
    <source>
        <dbReference type="EnsemblProtists" id="EOD14788"/>
    </source>
</evidence>
<dbReference type="HOGENOM" id="CLU_004542_2_3_1"/>
<evidence type="ECO:0000256" key="12">
    <source>
        <dbReference type="ARBA" id="ARBA00041601"/>
    </source>
</evidence>
<protein>
    <recommendedName>
        <fullName evidence="10">Probable beta-glucosidase G</fullName>
        <ecNumber evidence="4">3.2.1.21</ecNumber>
    </recommendedName>
    <alternativeName>
        <fullName evidence="11">Beta-D-glucoside glucohydrolase G</fullName>
    </alternativeName>
    <alternativeName>
        <fullName evidence="12">Cellobiase G</fullName>
    </alternativeName>
    <alternativeName>
        <fullName evidence="13">Gentiobiase G</fullName>
    </alternativeName>
</protein>
<reference evidence="18" key="1">
    <citation type="journal article" date="2013" name="Nature">
        <title>Pan genome of the phytoplankton Emiliania underpins its global distribution.</title>
        <authorList>
            <person name="Read B.A."/>
            <person name="Kegel J."/>
            <person name="Klute M.J."/>
            <person name="Kuo A."/>
            <person name="Lefebvre S.C."/>
            <person name="Maumus F."/>
            <person name="Mayer C."/>
            <person name="Miller J."/>
            <person name="Monier A."/>
            <person name="Salamov A."/>
            <person name="Young J."/>
            <person name="Aguilar M."/>
            <person name="Claverie J.M."/>
            <person name="Frickenhaus S."/>
            <person name="Gonzalez K."/>
            <person name="Herman E.K."/>
            <person name="Lin Y.C."/>
            <person name="Napier J."/>
            <person name="Ogata H."/>
            <person name="Sarno A.F."/>
            <person name="Shmutz J."/>
            <person name="Schroeder D."/>
            <person name="de Vargas C."/>
            <person name="Verret F."/>
            <person name="von Dassow P."/>
            <person name="Valentin K."/>
            <person name="Van de Peer Y."/>
            <person name="Wheeler G."/>
            <person name="Dacks J.B."/>
            <person name="Delwiche C.F."/>
            <person name="Dyhrman S.T."/>
            <person name="Glockner G."/>
            <person name="John U."/>
            <person name="Richards T."/>
            <person name="Worden A.Z."/>
            <person name="Zhang X."/>
            <person name="Grigoriev I.V."/>
            <person name="Allen A.E."/>
            <person name="Bidle K."/>
            <person name="Borodovsky M."/>
            <person name="Bowler C."/>
            <person name="Brownlee C."/>
            <person name="Cock J.M."/>
            <person name="Elias M."/>
            <person name="Gladyshev V.N."/>
            <person name="Groth M."/>
            <person name="Guda C."/>
            <person name="Hadaegh A."/>
            <person name="Iglesias-Rodriguez M.D."/>
            <person name="Jenkins J."/>
            <person name="Jones B.M."/>
            <person name="Lawson T."/>
            <person name="Leese F."/>
            <person name="Lindquist E."/>
            <person name="Lobanov A."/>
            <person name="Lomsadze A."/>
            <person name="Malik S.B."/>
            <person name="Marsh M.E."/>
            <person name="Mackinder L."/>
            <person name="Mock T."/>
            <person name="Mueller-Roeber B."/>
            <person name="Pagarete A."/>
            <person name="Parker M."/>
            <person name="Probert I."/>
            <person name="Quesneville H."/>
            <person name="Raines C."/>
            <person name="Rensing S.A."/>
            <person name="Riano-Pachon D.M."/>
            <person name="Richier S."/>
            <person name="Rokitta S."/>
            <person name="Shiraiwa Y."/>
            <person name="Soanes D.M."/>
            <person name="van der Giezen M."/>
            <person name="Wahlund T.M."/>
            <person name="Williams B."/>
            <person name="Wilson W."/>
            <person name="Wolfe G."/>
            <person name="Wurch L.L."/>
        </authorList>
    </citation>
    <scope>NUCLEOTIDE SEQUENCE</scope>
</reference>
<dbReference type="EC" id="3.2.1.21" evidence="4"/>
<dbReference type="InterPro" id="IPR036881">
    <property type="entry name" value="Glyco_hydro_3_C_sf"/>
</dbReference>
<dbReference type="PANTHER" id="PTHR42715:SF12">
    <property type="entry name" value="BETA-GLUCOSIDASE G-RELATED"/>
    <property type="match status" value="1"/>
</dbReference>
<dbReference type="Pfam" id="PF14310">
    <property type="entry name" value="Fn3-like"/>
    <property type="match status" value="1"/>
</dbReference>
<evidence type="ECO:0000256" key="11">
    <source>
        <dbReference type="ARBA" id="ARBA00041276"/>
    </source>
</evidence>
<evidence type="ECO:0000256" key="1">
    <source>
        <dbReference type="ARBA" id="ARBA00000448"/>
    </source>
</evidence>
<name>A0A0D3IU53_EMIH1</name>
<dbReference type="SUPFAM" id="SSF52279">
    <property type="entry name" value="Beta-D-glucan exohydrolase, C-terminal domain"/>
    <property type="match status" value="1"/>
</dbReference>
<feature type="compositionally biased region" description="Low complexity" evidence="14">
    <location>
        <begin position="808"/>
        <end position="825"/>
    </location>
</feature>
<keyword evidence="8" id="KW-0326">Glycosidase</keyword>
<sequence length="831" mass="88059">MYMARGVAFACVASCAFAAPVHRELLLDSVLDSVGHVAGTANSLVSATAESVATGSSSWLQWGRTDEESEPYVSTYTTDNSSQPKPELLWSEKVMLMDGVGYHEHSHTAKDGYYIGNIPPIKRLGLPSLNLHDASQGVRTHHAAMIAQVTSWPCALAAGGTWDPALVRRWGVALGYEFLAKGVNVALAPGVNVARVARGGRNAEYLGGESAHLASRMAATYIEGMQSTGVRATVKHFGFNNQETNRNYYNARVDERTAFEVYYPPFEAAFKAGVAAVMCAYNLVNGTYACGSKELLTRDLRERLGFDGFVMSDWWAVHGFGYQNAGLDMLLPGNRMLTDGSHDFFSPDNLAKTSEPGVVDTAADRVLAEVLRAVPTCTPPYCGQEMLRARATSDEHVALSRQIATESVALLKNGGRLLPLQSGSRVALVGSACDARNDIDAMLRQWNLANYYTIGGSGRTIPLSPASVAAGLRAAWEKRVEYAGEGPFHLPLDPAPPAVEVVNGDHDDNVDLAVAAMERADVAIVCGATTAAESEDRPSLLLDQSGFIGEVLARATIPTVLVAMTPGAVLLPFAANATAIVHTFLAGQETGHAIADVLLGRENPSGKLPVTIPLSEEQTVLPCQPVEGVHISSVAGLWTQGGGGGYGVHYDCDYTESLHVGYLGLHDEPVGFPFGHGLSYTSFGYEWAEEPPAAFPPGAGGRLELAVRISAEEGPASGGREVVQLYLSFPEGSGEPRRQLKGFVKTESLAPGEGVAVALQLTCRDLSIWSVEETAWVAVPGAFLVEVGSSSRDLRLEATFTLAATVCSSSDSTGPTAPTGTTEGGVADPEE</sequence>
<evidence type="ECO:0000256" key="6">
    <source>
        <dbReference type="ARBA" id="ARBA00022729"/>
    </source>
</evidence>
<comment type="subcellular location">
    <subcellularLocation>
        <location evidence="2">Secreted</location>
    </subcellularLocation>
</comment>
<evidence type="ECO:0000256" key="8">
    <source>
        <dbReference type="ARBA" id="ARBA00023295"/>
    </source>
</evidence>
<dbReference type="GO" id="GO:0009251">
    <property type="term" value="P:glucan catabolic process"/>
    <property type="evidence" value="ECO:0007669"/>
    <property type="project" value="TreeGrafter"/>
</dbReference>
<evidence type="ECO:0000259" key="16">
    <source>
        <dbReference type="SMART" id="SM01217"/>
    </source>
</evidence>
<dbReference type="SUPFAM" id="SSF51445">
    <property type="entry name" value="(Trans)glycosidases"/>
    <property type="match status" value="1"/>
</dbReference>
<evidence type="ECO:0000256" key="2">
    <source>
        <dbReference type="ARBA" id="ARBA00004613"/>
    </source>
</evidence>
<organism evidence="17 18">
    <name type="scientific">Emiliania huxleyi (strain CCMP1516)</name>
    <dbReference type="NCBI Taxonomy" id="280463"/>
    <lineage>
        <taxon>Eukaryota</taxon>
        <taxon>Haptista</taxon>
        <taxon>Haptophyta</taxon>
        <taxon>Prymnesiophyceae</taxon>
        <taxon>Isochrysidales</taxon>
        <taxon>Noelaerhabdaceae</taxon>
        <taxon>Emiliania</taxon>
    </lineage>
</organism>
<dbReference type="GO" id="GO:0005576">
    <property type="term" value="C:extracellular region"/>
    <property type="evidence" value="ECO:0007669"/>
    <property type="project" value="UniProtKB-SubCell"/>
</dbReference>
<dbReference type="Gene3D" id="3.40.50.1700">
    <property type="entry name" value="Glycoside hydrolase family 3 C-terminal domain"/>
    <property type="match status" value="1"/>
</dbReference>
<feature type="domain" description="Fibronectin type III-like" evidence="16">
    <location>
        <begin position="721"/>
        <end position="791"/>
    </location>
</feature>
<dbReference type="EnsemblProtists" id="EOD14788">
    <property type="protein sequence ID" value="EOD14788"/>
    <property type="gene ID" value="EMIHUDRAFT_432641"/>
</dbReference>
<reference evidence="17" key="2">
    <citation type="submission" date="2024-10" db="UniProtKB">
        <authorList>
            <consortium name="EnsemblProtists"/>
        </authorList>
    </citation>
    <scope>IDENTIFICATION</scope>
</reference>
<dbReference type="GO" id="GO:0008422">
    <property type="term" value="F:beta-glucosidase activity"/>
    <property type="evidence" value="ECO:0007669"/>
    <property type="project" value="UniProtKB-EC"/>
</dbReference>
<evidence type="ECO:0000313" key="18">
    <source>
        <dbReference type="Proteomes" id="UP000013827"/>
    </source>
</evidence>
<evidence type="ECO:0000256" key="3">
    <source>
        <dbReference type="ARBA" id="ARBA00005336"/>
    </source>
</evidence>
<keyword evidence="18" id="KW-1185">Reference proteome</keyword>
<dbReference type="STRING" id="2903.R1BX79"/>
<dbReference type="RefSeq" id="XP_005767217.1">
    <property type="nucleotide sequence ID" value="XM_005767160.1"/>
</dbReference>
<evidence type="ECO:0000256" key="13">
    <source>
        <dbReference type="ARBA" id="ARBA00041808"/>
    </source>
</evidence>
<proteinExistence type="inferred from homology"/>
<keyword evidence="5" id="KW-0964">Secreted</keyword>
<keyword evidence="6 15" id="KW-0732">Signal</keyword>